<sequence>MKNILLLASVLFLSSCLSTGSGKPIIQGGSASGYIGCYNGVCTEFLPKKNKNGVILTSTGVQYELASSSTTSKKMLGRETLNIETLYVGKSCDTFSKRHGKGYWGWNSSGFNVEFKSIKFVFSNQQLDIDKDVADGCHL</sequence>
<organism evidence="1">
    <name type="scientific">hydrothermal vent metagenome</name>
    <dbReference type="NCBI Taxonomy" id="652676"/>
    <lineage>
        <taxon>unclassified sequences</taxon>
        <taxon>metagenomes</taxon>
        <taxon>ecological metagenomes</taxon>
    </lineage>
</organism>
<gene>
    <name evidence="1" type="ORF">MNB_SV-14-1107</name>
</gene>
<name>A0A1W1CHX3_9ZZZZ</name>
<protein>
    <recommendedName>
        <fullName evidence="2">Lipoprotein</fullName>
    </recommendedName>
</protein>
<evidence type="ECO:0008006" key="2">
    <source>
        <dbReference type="Google" id="ProtNLM"/>
    </source>
</evidence>
<dbReference type="EMBL" id="FPHN01000186">
    <property type="protein sequence ID" value="SFV65480.1"/>
    <property type="molecule type" value="Genomic_DNA"/>
</dbReference>
<reference evidence="1" key="1">
    <citation type="submission" date="2016-10" db="EMBL/GenBank/DDBJ databases">
        <authorList>
            <person name="de Groot N.N."/>
        </authorList>
    </citation>
    <scope>NUCLEOTIDE SEQUENCE</scope>
</reference>
<accession>A0A1W1CHX3</accession>
<dbReference type="AlphaFoldDB" id="A0A1W1CHX3"/>
<evidence type="ECO:0000313" key="1">
    <source>
        <dbReference type="EMBL" id="SFV65480.1"/>
    </source>
</evidence>
<proteinExistence type="predicted"/>
<dbReference type="PROSITE" id="PS51257">
    <property type="entry name" value="PROKAR_LIPOPROTEIN"/>
    <property type="match status" value="1"/>
</dbReference>